<dbReference type="InterPro" id="IPR036034">
    <property type="entry name" value="PDZ_sf"/>
</dbReference>
<accession>A0AAV9VQU8</accession>
<dbReference type="InterPro" id="IPR001478">
    <property type="entry name" value="PDZ"/>
</dbReference>
<proteinExistence type="predicted"/>
<organism evidence="2 3">
    <name type="scientific">Arthrobotrys musiformis</name>
    <dbReference type="NCBI Taxonomy" id="47236"/>
    <lineage>
        <taxon>Eukaryota</taxon>
        <taxon>Fungi</taxon>
        <taxon>Dikarya</taxon>
        <taxon>Ascomycota</taxon>
        <taxon>Pezizomycotina</taxon>
        <taxon>Orbiliomycetes</taxon>
        <taxon>Orbiliales</taxon>
        <taxon>Orbiliaceae</taxon>
        <taxon>Arthrobotrys</taxon>
    </lineage>
</organism>
<dbReference type="SUPFAM" id="SSF50494">
    <property type="entry name" value="Trypsin-like serine proteases"/>
    <property type="match status" value="1"/>
</dbReference>
<sequence>MAAAILKKAEKAVVKINCQRHCSYAEDMVGTTRSTGFIVNAAKGIFVTAAHSISEGPCTIIVTFAGGKETHARVLARHPTQDFSIAKYDPNDGPANPQEIRLAPENLDFGMSVFLVSKETSGSGNLTISSALIEETNACPKILTNDFQAFSNTCYVRASTVCLGSLAVKEEGKYPNSGSPVLDENGNAVALQIAGWGSGGHLNSNVFLPLDDIVKTLESLESGIPLKRGCIQAAFNFDELSYAERHRVPRQVIEDIRVASVNHSHFRPGVLVVARVIKGGPASKATLRPGDILITGGGQLITSFRDLERILGNSIGSPLTLGVYRDNRELILKTDVQDLATLIPRDTFSINNCVFHNISMKLAYGRNVQLNSGVYLANDFYSVPGGSILTKLGSHMVQSPGDLRTAINAIAMTPRTDAIATFLNIKGKMCSSVVEIPTVRYLETYQIQAEDGDWRPLYEPSFTTPAPNGVCPKPPPVRTSPLALQVEVLINAPFFIASSAQWGCVPGLLVRDRKIARVITTRKSSYTKIAEIRIRFSGITISGKVSEITDRHVWIDIPQEAIPYDADLPVFETDPVSIRPKDDVTLLTFDMKTGETDWVETKVVKKEFLQVQKNEHLIIFSGPTG</sequence>
<dbReference type="Pfam" id="PF13180">
    <property type="entry name" value="PDZ_2"/>
    <property type="match status" value="1"/>
</dbReference>
<gene>
    <name evidence="2" type="ORF">TWF481_002618</name>
</gene>
<evidence type="ECO:0000259" key="1">
    <source>
        <dbReference type="SMART" id="SM00228"/>
    </source>
</evidence>
<dbReference type="Pfam" id="PF13365">
    <property type="entry name" value="Trypsin_2"/>
    <property type="match status" value="1"/>
</dbReference>
<feature type="domain" description="PDZ" evidence="1">
    <location>
        <begin position="252"/>
        <end position="327"/>
    </location>
</feature>
<comment type="caution">
    <text evidence="2">The sequence shown here is derived from an EMBL/GenBank/DDBJ whole genome shotgun (WGS) entry which is preliminary data.</text>
</comment>
<dbReference type="SUPFAM" id="SSF50156">
    <property type="entry name" value="PDZ domain-like"/>
    <property type="match status" value="1"/>
</dbReference>
<dbReference type="AlphaFoldDB" id="A0AAV9VQU8"/>
<keyword evidence="3" id="KW-1185">Reference proteome</keyword>
<name>A0AAV9VQU8_9PEZI</name>
<evidence type="ECO:0000313" key="3">
    <source>
        <dbReference type="Proteomes" id="UP001370758"/>
    </source>
</evidence>
<dbReference type="Gene3D" id="2.40.10.120">
    <property type="match status" value="1"/>
</dbReference>
<dbReference type="InterPro" id="IPR009003">
    <property type="entry name" value="Peptidase_S1_PA"/>
</dbReference>
<evidence type="ECO:0000313" key="2">
    <source>
        <dbReference type="EMBL" id="KAK6495570.1"/>
    </source>
</evidence>
<protein>
    <recommendedName>
        <fullName evidence="1">PDZ domain-containing protein</fullName>
    </recommendedName>
</protein>
<dbReference type="PANTHER" id="PTHR46366:SF1">
    <property type="entry name" value="PDZ DOMAIN-CONTAINING PROTEIN C1685.05"/>
    <property type="match status" value="1"/>
</dbReference>
<reference evidence="2 3" key="1">
    <citation type="submission" date="2023-08" db="EMBL/GenBank/DDBJ databases">
        <authorList>
            <person name="Palmer J.M."/>
        </authorList>
    </citation>
    <scope>NUCLEOTIDE SEQUENCE [LARGE SCALE GENOMIC DNA]</scope>
    <source>
        <strain evidence="2 3">TWF481</strain>
    </source>
</reference>
<dbReference type="Gene3D" id="2.30.42.10">
    <property type="match status" value="1"/>
</dbReference>
<dbReference type="SMART" id="SM00228">
    <property type="entry name" value="PDZ"/>
    <property type="match status" value="1"/>
</dbReference>
<dbReference type="PANTHER" id="PTHR46366">
    <property type="entry name" value="PRO-APOPTOTIC SERINE PROTEASE NMA111"/>
    <property type="match status" value="1"/>
</dbReference>
<dbReference type="EMBL" id="JAVHJL010000012">
    <property type="protein sequence ID" value="KAK6495570.1"/>
    <property type="molecule type" value="Genomic_DNA"/>
</dbReference>
<dbReference type="Proteomes" id="UP001370758">
    <property type="component" value="Unassembled WGS sequence"/>
</dbReference>